<dbReference type="Proteomes" id="UP000011724">
    <property type="component" value="Chromosome"/>
</dbReference>
<evidence type="ECO:0000313" key="1">
    <source>
        <dbReference type="EMBL" id="CCH48789.1"/>
    </source>
</evidence>
<dbReference type="HOGENOM" id="CLU_2842657_0_0_7"/>
<reference evidence="2" key="2">
    <citation type="journal article" date="2013" name="Stand. Genomic Sci.">
        <title>Complete genome sequence of Desulfocapsa sulfexigens, a marine deltaproteobacterium specialized in disproportionating inorganic sulfur compounds.</title>
        <authorList>
            <person name="Finster K.W."/>
            <person name="Kjeldsen K.U."/>
            <person name="Kube M."/>
            <person name="Reinhardt R."/>
            <person name="Mussmann M."/>
            <person name="Amann R."/>
            <person name="Schreiber L."/>
        </authorList>
    </citation>
    <scope>NUCLEOTIDE SEQUENCE [LARGE SCALE GENOMIC DNA]</scope>
    <source>
        <strain evidence="2">DSM 10523 / SB164P1</strain>
    </source>
</reference>
<sequence>MVSEKLRWKRIMRVFEKERPCQSLTFRVSGKYYINTDLLKKIQIGRLEKVEPGRDDGRVRRSHRE</sequence>
<proteinExistence type="predicted"/>
<accession>M1WQ59</accession>
<protein>
    <submittedName>
        <fullName evidence="1">Uncharacterized protein</fullName>
    </submittedName>
</protein>
<keyword evidence="2" id="KW-1185">Reference proteome</keyword>
<dbReference type="STRING" id="1322246.BN4_11554"/>
<organism evidence="1 2">
    <name type="scientific">Pseudodesulfovibrio piezophilus (strain DSM 21447 / JCM 15486 / C1TLV30)</name>
    <name type="common">Desulfovibrio piezophilus</name>
    <dbReference type="NCBI Taxonomy" id="1322246"/>
    <lineage>
        <taxon>Bacteria</taxon>
        <taxon>Pseudomonadati</taxon>
        <taxon>Thermodesulfobacteriota</taxon>
        <taxon>Desulfovibrionia</taxon>
        <taxon>Desulfovibrionales</taxon>
        <taxon>Desulfovibrionaceae</taxon>
    </lineage>
</organism>
<dbReference type="KEGG" id="dpi:BN4_11554"/>
<dbReference type="EMBL" id="FO203427">
    <property type="protein sequence ID" value="CCH48789.1"/>
    <property type="molecule type" value="Genomic_DNA"/>
</dbReference>
<reference evidence="1 2" key="1">
    <citation type="journal article" date="2013" name="PLoS ONE">
        <title>The first genomic and proteomic characterization of a deep-sea sulfate reducer: insights into the piezophilic lifestyle of Desulfovibrio piezophilus.</title>
        <authorList>
            <person name="Pradel N."/>
            <person name="Ji B."/>
            <person name="Gimenez G."/>
            <person name="Talla E."/>
            <person name="Lenoble P."/>
            <person name="Garel M."/>
            <person name="Tamburini C."/>
            <person name="Fourquet P."/>
            <person name="Lebrun R."/>
            <person name="Bertin P."/>
            <person name="Denis Y."/>
            <person name="Pophillat M."/>
            <person name="Barbe V."/>
            <person name="Ollivier B."/>
            <person name="Dolla A."/>
        </authorList>
    </citation>
    <scope>NUCLEOTIDE SEQUENCE [LARGE SCALE GENOMIC DNA]</scope>
    <source>
        <strain evidence="2">DSM 10523 / SB164P1</strain>
    </source>
</reference>
<evidence type="ECO:0000313" key="2">
    <source>
        <dbReference type="Proteomes" id="UP000011724"/>
    </source>
</evidence>
<dbReference type="AlphaFoldDB" id="M1WQ59"/>
<name>M1WQ59_PSEP2</name>
<gene>
    <name evidence="1" type="ordered locus">BN4_11554</name>
</gene>